<evidence type="ECO:0000259" key="7">
    <source>
        <dbReference type="Pfam" id="PF05425"/>
    </source>
</evidence>
<feature type="transmembrane region" description="Helical" evidence="6">
    <location>
        <begin position="239"/>
        <end position="257"/>
    </location>
</feature>
<keyword evidence="2" id="KW-1003">Cell membrane</keyword>
<evidence type="ECO:0000256" key="4">
    <source>
        <dbReference type="ARBA" id="ARBA00022989"/>
    </source>
</evidence>
<dbReference type="Pfam" id="PF05425">
    <property type="entry name" value="CopD"/>
    <property type="match status" value="1"/>
</dbReference>
<feature type="transmembrane region" description="Helical" evidence="6">
    <location>
        <begin position="160"/>
        <end position="183"/>
    </location>
</feature>
<evidence type="ECO:0000256" key="2">
    <source>
        <dbReference type="ARBA" id="ARBA00022475"/>
    </source>
</evidence>
<evidence type="ECO:0000256" key="6">
    <source>
        <dbReference type="SAM" id="Phobius"/>
    </source>
</evidence>
<evidence type="ECO:0000256" key="3">
    <source>
        <dbReference type="ARBA" id="ARBA00022692"/>
    </source>
</evidence>
<keyword evidence="9" id="KW-1185">Reference proteome</keyword>
<evidence type="ECO:0000256" key="1">
    <source>
        <dbReference type="ARBA" id="ARBA00004651"/>
    </source>
</evidence>
<sequence length="301" mass="29466">MAGLGTLVALAVGAGLALALAGAAGPPPSVWLRAVALGASVLLVGLGSIERLGVAPSARVIGVSAVVWFIAAVGIVWLGTAERAGVSPARVTVTEFAGAWSAHPGELIGVGCALAVVLWALGRLTARIDMPPTVVAGAAGVGLTAVAVGGHAGVTALGPVVVGAHTIAAAWWCGTLAALAVTVRGRAGWASALPRFSATALWAVVLLVVSGVVAAVVNVDAFGGPGLSVWWTSGYGRVVSAKALALLGLAGLAAAHRRRWVPRARAHRVDAGDSLRHAAVEVAVMAVALGLAAGLAGTAPG</sequence>
<dbReference type="PANTHER" id="PTHR34820">
    <property type="entry name" value="INNER MEMBRANE PROTEIN YEBZ"/>
    <property type="match status" value="1"/>
</dbReference>
<reference evidence="9" key="1">
    <citation type="journal article" date="2019" name="Int. J. Syst. Evol. Microbiol.">
        <title>The Global Catalogue of Microorganisms (GCM) 10K type strain sequencing project: providing services to taxonomists for standard genome sequencing and annotation.</title>
        <authorList>
            <consortium name="The Broad Institute Genomics Platform"/>
            <consortium name="The Broad Institute Genome Sequencing Center for Infectious Disease"/>
            <person name="Wu L."/>
            <person name="Ma J."/>
        </authorList>
    </citation>
    <scope>NUCLEOTIDE SEQUENCE [LARGE SCALE GENOMIC DNA]</scope>
    <source>
        <strain evidence="9">JCM 14234</strain>
    </source>
</reference>
<evidence type="ECO:0000256" key="5">
    <source>
        <dbReference type="ARBA" id="ARBA00023136"/>
    </source>
</evidence>
<feature type="transmembrane region" description="Helical" evidence="6">
    <location>
        <begin position="61"/>
        <end position="80"/>
    </location>
</feature>
<feature type="transmembrane region" description="Helical" evidence="6">
    <location>
        <begin position="133"/>
        <end position="154"/>
    </location>
</feature>
<keyword evidence="3 6" id="KW-0812">Transmembrane</keyword>
<feature type="transmembrane region" description="Helical" evidence="6">
    <location>
        <begin position="100"/>
        <end position="121"/>
    </location>
</feature>
<feature type="domain" description="Copper resistance protein D" evidence="7">
    <location>
        <begin position="192"/>
        <end position="295"/>
    </location>
</feature>
<feature type="transmembrane region" description="Helical" evidence="6">
    <location>
        <begin position="278"/>
        <end position="299"/>
    </location>
</feature>
<comment type="subcellular location">
    <subcellularLocation>
        <location evidence="1">Cell membrane</location>
        <topology evidence="1">Multi-pass membrane protein</topology>
    </subcellularLocation>
</comment>
<keyword evidence="4 6" id="KW-1133">Transmembrane helix</keyword>
<gene>
    <name evidence="8" type="ORF">GCM10010528_09540</name>
</gene>
<evidence type="ECO:0000313" key="8">
    <source>
        <dbReference type="EMBL" id="GAA3030147.1"/>
    </source>
</evidence>
<accession>A0ABP6L1S1</accession>
<name>A0ABP6L1S1_9ACTN</name>
<keyword evidence="5 6" id="KW-0472">Membrane</keyword>
<feature type="transmembrane region" description="Helical" evidence="6">
    <location>
        <begin position="195"/>
        <end position="219"/>
    </location>
</feature>
<dbReference type="PANTHER" id="PTHR34820:SF4">
    <property type="entry name" value="INNER MEMBRANE PROTEIN YEBZ"/>
    <property type="match status" value="1"/>
</dbReference>
<dbReference type="Proteomes" id="UP001501035">
    <property type="component" value="Unassembled WGS sequence"/>
</dbReference>
<comment type="caution">
    <text evidence="8">The sequence shown here is derived from an EMBL/GenBank/DDBJ whole genome shotgun (WGS) entry which is preliminary data.</text>
</comment>
<dbReference type="InterPro" id="IPR032694">
    <property type="entry name" value="CopC/D"/>
</dbReference>
<dbReference type="EMBL" id="BAAAVS010000017">
    <property type="protein sequence ID" value="GAA3030147.1"/>
    <property type="molecule type" value="Genomic_DNA"/>
</dbReference>
<protein>
    <recommendedName>
        <fullName evidence="7">Copper resistance protein D domain-containing protein</fullName>
    </recommendedName>
</protein>
<feature type="transmembrane region" description="Helical" evidence="6">
    <location>
        <begin position="31"/>
        <end position="49"/>
    </location>
</feature>
<proteinExistence type="predicted"/>
<dbReference type="InterPro" id="IPR008457">
    <property type="entry name" value="Cu-R_CopD_dom"/>
</dbReference>
<evidence type="ECO:0000313" key="9">
    <source>
        <dbReference type="Proteomes" id="UP001501035"/>
    </source>
</evidence>
<organism evidence="8 9">
    <name type="scientific">Gordonia defluvii</name>
    <dbReference type="NCBI Taxonomy" id="283718"/>
    <lineage>
        <taxon>Bacteria</taxon>
        <taxon>Bacillati</taxon>
        <taxon>Actinomycetota</taxon>
        <taxon>Actinomycetes</taxon>
        <taxon>Mycobacteriales</taxon>
        <taxon>Gordoniaceae</taxon>
        <taxon>Gordonia</taxon>
    </lineage>
</organism>